<evidence type="ECO:0000313" key="3">
    <source>
        <dbReference type="Proteomes" id="UP000466535"/>
    </source>
</evidence>
<keyword evidence="1" id="KW-1133">Transmembrane helix</keyword>
<evidence type="ECO:0000256" key="1">
    <source>
        <dbReference type="SAM" id="Phobius"/>
    </source>
</evidence>
<proteinExistence type="predicted"/>
<dbReference type="EMBL" id="WUUT01000003">
    <property type="protein sequence ID" value="MXR51922.1"/>
    <property type="molecule type" value="Genomic_DNA"/>
</dbReference>
<feature type="transmembrane region" description="Helical" evidence="1">
    <location>
        <begin position="66"/>
        <end position="88"/>
    </location>
</feature>
<dbReference type="AlphaFoldDB" id="A0A6B0T992"/>
<name>A0A6B0T992_9EURY</name>
<evidence type="ECO:0000313" key="2">
    <source>
        <dbReference type="EMBL" id="MXR51922.1"/>
    </source>
</evidence>
<keyword evidence="1" id="KW-0812">Transmembrane</keyword>
<keyword evidence="1" id="KW-0472">Membrane</keyword>
<gene>
    <name evidence="2" type="ORF">GRX03_09955</name>
</gene>
<protein>
    <submittedName>
        <fullName evidence="2">Uncharacterized protein</fullName>
    </submittedName>
</protein>
<organism evidence="2 3">
    <name type="scientific">Halovenus carboxidivorans</name>
    <dbReference type="NCBI Taxonomy" id="2692199"/>
    <lineage>
        <taxon>Archaea</taxon>
        <taxon>Methanobacteriati</taxon>
        <taxon>Methanobacteriota</taxon>
        <taxon>Stenosarchaea group</taxon>
        <taxon>Halobacteria</taxon>
        <taxon>Halobacteriales</taxon>
        <taxon>Haloarculaceae</taxon>
        <taxon>Halovenus</taxon>
    </lineage>
</organism>
<sequence>MDTSGAPSALRTYSTLSWFGAIGFSTSLYVAGQYFEYWLMTNDPEDHPLVEEFIEHPVQMVVETPAVMATSPVLSVVLSGMLVANLCYRMFVFATSQFYRLLLYPC</sequence>
<dbReference type="RefSeq" id="WP_159764044.1">
    <property type="nucleotide sequence ID" value="NZ_WUUT01000003.1"/>
</dbReference>
<dbReference type="Proteomes" id="UP000466535">
    <property type="component" value="Unassembled WGS sequence"/>
</dbReference>
<comment type="caution">
    <text evidence="2">The sequence shown here is derived from an EMBL/GenBank/DDBJ whole genome shotgun (WGS) entry which is preliminary data.</text>
</comment>
<feature type="transmembrane region" description="Helical" evidence="1">
    <location>
        <begin position="12"/>
        <end position="31"/>
    </location>
</feature>
<reference evidence="2 3" key="1">
    <citation type="submission" date="2019-12" db="EMBL/GenBank/DDBJ databases">
        <title>Isolation and characterization of three novel carbon monoxide-oxidizing members of Halobacteria from salione crusts and soils.</title>
        <authorList>
            <person name="Myers M.R."/>
            <person name="King G.M."/>
        </authorList>
    </citation>
    <scope>NUCLEOTIDE SEQUENCE [LARGE SCALE GENOMIC DNA]</scope>
    <source>
        <strain evidence="2 3">WSH3</strain>
    </source>
</reference>
<accession>A0A6B0T992</accession>
<keyword evidence="3" id="KW-1185">Reference proteome</keyword>